<evidence type="ECO:0000313" key="1">
    <source>
        <dbReference type="EMBL" id="MCW3485340.1"/>
    </source>
</evidence>
<dbReference type="RefSeq" id="WP_264731611.1">
    <property type="nucleotide sequence ID" value="NZ_JAPDNR010000001.1"/>
</dbReference>
<comment type="caution">
    <text evidence="1">The sequence shown here is derived from an EMBL/GenBank/DDBJ whole genome shotgun (WGS) entry which is preliminary data.</text>
</comment>
<name>A0ABT3IMZ9_9BACT</name>
<sequence>MAYINLNGDYIYRAFINSKHLTTPVADLKFGEGIMTIRQNSSGMLYGNLTMGNGLELKIRGKLTTKADCNLISMIGIGVAGTETAGWEYEYLGLIIPHWTPAVKQPLSVTGSVIRLKDHGQSMAGETATFYMVHFSKLSTASSLIPPDMIIQI</sequence>
<dbReference type="EMBL" id="JAPDNS010000001">
    <property type="protein sequence ID" value="MCW3485340.1"/>
    <property type="molecule type" value="Genomic_DNA"/>
</dbReference>
<reference evidence="1 2" key="1">
    <citation type="submission" date="2022-10" db="EMBL/GenBank/DDBJ databases">
        <title>Chitinophaga nivalis PC15 sp. nov., isolated from Pyeongchang county, South Korea.</title>
        <authorList>
            <person name="Trinh H.N."/>
        </authorList>
    </citation>
    <scope>NUCLEOTIDE SEQUENCE [LARGE SCALE GENOMIC DNA]</scope>
    <source>
        <strain evidence="1 2">PC14</strain>
    </source>
</reference>
<accession>A0ABT3IMZ9</accession>
<proteinExistence type="predicted"/>
<keyword evidence="2" id="KW-1185">Reference proteome</keyword>
<dbReference type="Proteomes" id="UP001207742">
    <property type="component" value="Unassembled WGS sequence"/>
</dbReference>
<organism evidence="1 2">
    <name type="scientific">Chitinophaga nivalis</name>
    <dbReference type="NCBI Taxonomy" id="2991709"/>
    <lineage>
        <taxon>Bacteria</taxon>
        <taxon>Pseudomonadati</taxon>
        <taxon>Bacteroidota</taxon>
        <taxon>Chitinophagia</taxon>
        <taxon>Chitinophagales</taxon>
        <taxon>Chitinophagaceae</taxon>
        <taxon>Chitinophaga</taxon>
    </lineage>
</organism>
<gene>
    <name evidence="1" type="ORF">OL497_15625</name>
</gene>
<evidence type="ECO:0000313" key="2">
    <source>
        <dbReference type="Proteomes" id="UP001207742"/>
    </source>
</evidence>
<protein>
    <submittedName>
        <fullName evidence="1">Uncharacterized protein</fullName>
    </submittedName>
</protein>